<dbReference type="InterPro" id="IPR012340">
    <property type="entry name" value="NA-bd_OB-fold"/>
</dbReference>
<dbReference type="EMBL" id="LGRX02027357">
    <property type="protein sequence ID" value="KAK3249417.1"/>
    <property type="molecule type" value="Genomic_DNA"/>
</dbReference>
<name>A0AAE0C8U1_9CHLO</name>
<dbReference type="Proteomes" id="UP001190700">
    <property type="component" value="Unassembled WGS sequence"/>
</dbReference>
<dbReference type="GO" id="GO:0006260">
    <property type="term" value="P:DNA replication"/>
    <property type="evidence" value="ECO:0007669"/>
    <property type="project" value="InterPro"/>
</dbReference>
<dbReference type="AlphaFoldDB" id="A0AAE0C8U1"/>
<keyword evidence="4" id="KW-1185">Reference proteome</keyword>
<accession>A0AAE0C8U1</accession>
<evidence type="ECO:0000256" key="1">
    <source>
        <dbReference type="SAM" id="MobiDB-lite"/>
    </source>
</evidence>
<evidence type="ECO:0000313" key="3">
    <source>
        <dbReference type="EMBL" id="KAK3249417.1"/>
    </source>
</evidence>
<dbReference type="FunFam" id="2.40.50.140:FF:000117">
    <property type="entry name" value="Replication protein A subunit"/>
    <property type="match status" value="1"/>
</dbReference>
<proteinExistence type="predicted"/>
<dbReference type="SUPFAM" id="SSF50249">
    <property type="entry name" value="Nucleic acid-binding proteins"/>
    <property type="match status" value="1"/>
</dbReference>
<gene>
    <name evidence="3" type="ORF">CYMTET_41152</name>
</gene>
<sequence length="289" mass="30987">MSGGYCSVPLSTGAIPNILEGGTPLSPVLQCINIKQIGSTGGSAAERFRLVLSDGHHWGQAMLATQLNHLVTTEQVKEGTVMRLQEYICNVVQGRKIVITLNIEPLGTREKEGDPKTYTPCGGNNSAPKNNGGFPTMTKETPDRVPMKVAMEVGHLEDMVGMVAFKAAKPVVVKEEAVVEKAEEAVITEETVVEKVGEVVVILEQEVVEVGRVVADMADTVTVVVRQEKEPTVEEVEVMVAEMLLAVVMGLEVIVAATPIDNHSSQLLATTPVVPALSRATRPRCVLFP</sequence>
<dbReference type="GO" id="GO:0005634">
    <property type="term" value="C:nucleus"/>
    <property type="evidence" value="ECO:0007669"/>
    <property type="project" value="InterPro"/>
</dbReference>
<dbReference type="InterPro" id="IPR007199">
    <property type="entry name" value="Rep_factor-A_N"/>
</dbReference>
<organism evidence="3 4">
    <name type="scientific">Cymbomonas tetramitiformis</name>
    <dbReference type="NCBI Taxonomy" id="36881"/>
    <lineage>
        <taxon>Eukaryota</taxon>
        <taxon>Viridiplantae</taxon>
        <taxon>Chlorophyta</taxon>
        <taxon>Pyramimonadophyceae</taxon>
        <taxon>Pyramimonadales</taxon>
        <taxon>Pyramimonadaceae</taxon>
        <taxon>Cymbomonas</taxon>
    </lineage>
</organism>
<evidence type="ECO:0000259" key="2">
    <source>
        <dbReference type="Pfam" id="PF04057"/>
    </source>
</evidence>
<dbReference type="CDD" id="cd04477">
    <property type="entry name" value="RPA1N"/>
    <property type="match status" value="1"/>
</dbReference>
<feature type="domain" description="Replication factor-A protein 1 N-terminal" evidence="2">
    <location>
        <begin position="10"/>
        <end position="106"/>
    </location>
</feature>
<dbReference type="GO" id="GO:0003677">
    <property type="term" value="F:DNA binding"/>
    <property type="evidence" value="ECO:0007669"/>
    <property type="project" value="InterPro"/>
</dbReference>
<feature type="region of interest" description="Disordered" evidence="1">
    <location>
        <begin position="110"/>
        <end position="141"/>
    </location>
</feature>
<protein>
    <recommendedName>
        <fullName evidence="2">Replication factor-A protein 1 N-terminal domain-containing protein</fullName>
    </recommendedName>
</protein>
<dbReference type="Pfam" id="PF04057">
    <property type="entry name" value="Rep-A_N"/>
    <property type="match status" value="1"/>
</dbReference>
<evidence type="ECO:0000313" key="4">
    <source>
        <dbReference type="Proteomes" id="UP001190700"/>
    </source>
</evidence>
<reference evidence="3 4" key="1">
    <citation type="journal article" date="2015" name="Genome Biol. Evol.">
        <title>Comparative Genomics of a Bacterivorous Green Alga Reveals Evolutionary Causalities and Consequences of Phago-Mixotrophic Mode of Nutrition.</title>
        <authorList>
            <person name="Burns J.A."/>
            <person name="Paasch A."/>
            <person name="Narechania A."/>
            <person name="Kim E."/>
        </authorList>
    </citation>
    <scope>NUCLEOTIDE SEQUENCE [LARGE SCALE GENOMIC DNA]</scope>
    <source>
        <strain evidence="3 4">PLY_AMNH</strain>
    </source>
</reference>
<comment type="caution">
    <text evidence="3">The sequence shown here is derived from an EMBL/GenBank/DDBJ whole genome shotgun (WGS) entry which is preliminary data.</text>
</comment>
<dbReference type="Gene3D" id="2.40.50.140">
    <property type="entry name" value="Nucleic acid-binding proteins"/>
    <property type="match status" value="1"/>
</dbReference>